<evidence type="ECO:0000256" key="1">
    <source>
        <dbReference type="ARBA" id="ARBA00022490"/>
    </source>
</evidence>
<name>A0ABS5BKQ8_9MOLU</name>
<dbReference type="Proteomes" id="UP001192346">
    <property type="component" value="Unassembled WGS sequence"/>
</dbReference>
<proteinExistence type="inferred from homology"/>
<evidence type="ECO:0000256" key="3">
    <source>
        <dbReference type="HAMAP-Rule" id="MF_00023"/>
    </source>
</evidence>
<dbReference type="NCBIfam" id="TIGR00086">
    <property type="entry name" value="smpB"/>
    <property type="match status" value="1"/>
</dbReference>
<comment type="similarity">
    <text evidence="3">Belongs to the SmpB family.</text>
</comment>
<dbReference type="PANTHER" id="PTHR30308:SF2">
    <property type="entry name" value="SSRA-BINDING PROTEIN"/>
    <property type="match status" value="1"/>
</dbReference>
<dbReference type="HAMAP" id="MF_00023">
    <property type="entry name" value="SmpB"/>
    <property type="match status" value="1"/>
</dbReference>
<dbReference type="SUPFAM" id="SSF74982">
    <property type="entry name" value="Small protein B (SmpB)"/>
    <property type="match status" value="1"/>
</dbReference>
<dbReference type="NCBIfam" id="NF003843">
    <property type="entry name" value="PRK05422.1"/>
    <property type="match status" value="1"/>
</dbReference>
<dbReference type="Pfam" id="PF01668">
    <property type="entry name" value="SmpB"/>
    <property type="match status" value="1"/>
</dbReference>
<accession>A0ABS5BKQ8</accession>
<dbReference type="Gene3D" id="2.40.280.10">
    <property type="match status" value="1"/>
</dbReference>
<dbReference type="InterPro" id="IPR023620">
    <property type="entry name" value="SmpB"/>
</dbReference>
<keyword evidence="2 3" id="KW-0694">RNA-binding</keyword>
<comment type="caution">
    <text evidence="4">The sequence shown here is derived from an EMBL/GenBank/DDBJ whole genome shotgun (WGS) entry which is preliminary data.</text>
</comment>
<comment type="function">
    <text evidence="3">Required for rescue of stalled ribosomes mediated by trans-translation. Binds to transfer-messenger RNA (tmRNA), required for stable association of tmRNA with ribosomes. tmRNA and SmpB together mimic tRNA shape, replacing the anticodon stem-loop with SmpB. tmRNA is encoded by the ssrA gene; the 2 termini fold to resemble tRNA(Ala) and it encodes a 'tag peptide', a short internal open reading frame. During trans-translation Ala-aminoacylated tmRNA acts like a tRNA, entering the A-site of stalled ribosomes, displacing the stalled mRNA. The ribosome then switches to translate the ORF on the tmRNA; the nascent peptide is terminated with the 'tag peptide' encoded by the tmRNA and targeted for degradation. The ribosome is freed to recommence translation, which seems to be the essential function of trans-translation.</text>
</comment>
<evidence type="ECO:0000313" key="4">
    <source>
        <dbReference type="EMBL" id="MBP3059352.1"/>
    </source>
</evidence>
<dbReference type="EMBL" id="VBRA02000007">
    <property type="protein sequence ID" value="MBP3059352.1"/>
    <property type="molecule type" value="Genomic_DNA"/>
</dbReference>
<dbReference type="PANTHER" id="PTHR30308">
    <property type="entry name" value="TMRNA-BINDING COMPONENT OF TRANS-TRANSLATION TAGGING COMPLEX"/>
    <property type="match status" value="1"/>
</dbReference>
<dbReference type="InterPro" id="IPR000037">
    <property type="entry name" value="SsrA-bd_prot"/>
</dbReference>
<keyword evidence="1 3" id="KW-0963">Cytoplasm</keyword>
<organism evidence="4 5">
    <name type="scientific">Texas Phoenix palm phytoplasma</name>
    <dbReference type="NCBI Taxonomy" id="176709"/>
    <lineage>
        <taxon>Bacteria</taxon>
        <taxon>Bacillati</taxon>
        <taxon>Mycoplasmatota</taxon>
        <taxon>Mollicutes</taxon>
        <taxon>Acholeplasmatales</taxon>
        <taxon>Acholeplasmataceae</taxon>
        <taxon>Candidatus Phytoplasma</taxon>
        <taxon>16SrIV (Coconut lethal yellows group)</taxon>
    </lineage>
</organism>
<reference evidence="4" key="1">
    <citation type="submission" date="2019-10" db="EMBL/GenBank/DDBJ databases">
        <title>Whole Genome Sequencing and Characterization of Texas Phoenix Palm Decline Phytoplasma Belongs to Lethal Yellowing (16SrIV) Group.</title>
        <authorList>
            <person name="Bao M."/>
        </authorList>
    </citation>
    <scope>NUCLEOTIDE SEQUENCE [LARGE SCALE GENOMIC DNA]</scope>
    <source>
        <strain evidence="4">ACPD</strain>
    </source>
</reference>
<evidence type="ECO:0000313" key="5">
    <source>
        <dbReference type="Proteomes" id="UP001192346"/>
    </source>
</evidence>
<sequence length="146" mass="17606">MNKTIFKNKKVFYNYFLEKKYLSGIQLFGNEVKSIRLGKVNLDNSYIQIEGNEIFILNMFIEKYIFCNFFDFDEKRKKKLLLKKKEILQIKNNIKKKGFSVVPTKILSVRNLLKLEISLAKGKKKYDKRMSIRQKEEEKRIKKTFF</sequence>
<gene>
    <name evidence="3 4" type="primary">smpB</name>
    <name evidence="4" type="ORF">FEF22_000930</name>
</gene>
<dbReference type="RefSeq" id="WP_138107996.1">
    <property type="nucleotide sequence ID" value="NZ_VBRA02000007.1"/>
</dbReference>
<comment type="subcellular location">
    <subcellularLocation>
        <location evidence="3">Cytoplasm</location>
    </subcellularLocation>
    <text evidence="3">The tmRNA-SmpB complex associates with stalled 70S ribosomes.</text>
</comment>
<keyword evidence="5" id="KW-1185">Reference proteome</keyword>
<dbReference type="InterPro" id="IPR020081">
    <property type="entry name" value="SsrA-bd_prot_CS"/>
</dbReference>
<protein>
    <recommendedName>
        <fullName evidence="3">SsrA-binding protein</fullName>
    </recommendedName>
    <alternativeName>
        <fullName evidence="3">Small protein B</fullName>
    </alternativeName>
</protein>
<dbReference type="PROSITE" id="PS01317">
    <property type="entry name" value="SSRP"/>
    <property type="match status" value="1"/>
</dbReference>
<evidence type="ECO:0000256" key="2">
    <source>
        <dbReference type="ARBA" id="ARBA00022884"/>
    </source>
</evidence>